<dbReference type="GO" id="GO:0061504">
    <property type="term" value="P:cyclic threonylcarbamoyladenosine biosynthetic process"/>
    <property type="evidence" value="ECO:0007669"/>
    <property type="project" value="TreeGrafter"/>
</dbReference>
<dbReference type="Gene3D" id="3.40.50.720">
    <property type="entry name" value="NAD(P)-binding Rossmann-like Domain"/>
    <property type="match status" value="1"/>
</dbReference>
<dbReference type="PANTHER" id="PTHR43267">
    <property type="entry name" value="TRNA THREONYLCARBAMOYLADENOSINE DEHYDRATASE"/>
    <property type="match status" value="1"/>
</dbReference>
<dbReference type="GO" id="GO:0008641">
    <property type="term" value="F:ubiquitin-like modifier activating enzyme activity"/>
    <property type="evidence" value="ECO:0007669"/>
    <property type="project" value="InterPro"/>
</dbReference>
<evidence type="ECO:0000313" key="3">
    <source>
        <dbReference type="EMBL" id="TGY63483.1"/>
    </source>
</evidence>
<evidence type="ECO:0000313" key="4">
    <source>
        <dbReference type="Proteomes" id="UP000310263"/>
    </source>
</evidence>
<dbReference type="InterPro" id="IPR000594">
    <property type="entry name" value="ThiF_NAD_FAD-bd"/>
</dbReference>
<dbReference type="OrthoDB" id="9804286at2"/>
<comment type="caution">
    <text evidence="3">The sequence shown here is derived from an EMBL/GenBank/DDBJ whole genome shotgun (WGS) entry which is preliminary data.</text>
</comment>
<evidence type="ECO:0000256" key="1">
    <source>
        <dbReference type="SAM" id="MobiDB-lite"/>
    </source>
</evidence>
<accession>A0A4S2F6Y6</accession>
<dbReference type="Proteomes" id="UP000310263">
    <property type="component" value="Unassembled WGS sequence"/>
</dbReference>
<keyword evidence="4" id="KW-1185">Reference proteome</keyword>
<dbReference type="Pfam" id="PF00899">
    <property type="entry name" value="ThiF"/>
    <property type="match status" value="1"/>
</dbReference>
<gene>
    <name evidence="3" type="ORF">E5334_03015</name>
</gene>
<proteinExistence type="predicted"/>
<feature type="region of interest" description="Disordered" evidence="1">
    <location>
        <begin position="1"/>
        <end position="31"/>
    </location>
</feature>
<dbReference type="PANTHER" id="PTHR43267:SF1">
    <property type="entry name" value="TRNA THREONYLCARBAMOYLADENOSINE DEHYDRATASE"/>
    <property type="match status" value="1"/>
</dbReference>
<dbReference type="RefSeq" id="WP_136012108.1">
    <property type="nucleotide sequence ID" value="NZ_SRYE01000001.1"/>
</dbReference>
<reference evidence="3 4" key="1">
    <citation type="submission" date="2019-04" db="EMBL/GenBank/DDBJ databases">
        <title>Microbes associate with the intestines of laboratory mice.</title>
        <authorList>
            <person name="Navarre W."/>
            <person name="Wong E."/>
            <person name="Huang K."/>
            <person name="Tropini C."/>
            <person name="Ng K."/>
            <person name="Yu B."/>
        </authorList>
    </citation>
    <scope>NUCLEOTIDE SEQUENCE [LARGE SCALE GENOMIC DNA]</scope>
    <source>
        <strain evidence="3 4">NM07_P-09</strain>
    </source>
</reference>
<name>A0A4S2F6Y6_9ACTN</name>
<evidence type="ECO:0000259" key="2">
    <source>
        <dbReference type="Pfam" id="PF00899"/>
    </source>
</evidence>
<dbReference type="CDD" id="cd00755">
    <property type="entry name" value="YgdL_like"/>
    <property type="match status" value="1"/>
</dbReference>
<sequence>MTHPYTHLDSQPQAAEKRAPVPADAFGSDDRLYATGSADAATAPGLPGEDDPKQRLYRLFGPEALGRLAASRVAVFGLGGVGSWCMEALARGGVGALVLVDGDQVALSNINRQAIAFRDTVGQRKVAAAAQLVRRIDPALQLQLYDRFVLSEDVPALLDEIGPVDYVADCIDSIATKLALAQAAQDRGFALISSAGGANKVCPELVQVADITRTVNDPICRILRKECRKRGIRRLQMVYTPEQPVPVPMAPGATRKERTNLGTSSFVPPIMGMTMAGAIIRQLTGIDS</sequence>
<feature type="domain" description="THIF-type NAD/FAD binding fold" evidence="2">
    <location>
        <begin position="55"/>
        <end position="286"/>
    </location>
</feature>
<protein>
    <submittedName>
        <fullName evidence="3">tRNA threonylcarbamoyladenosine dehydratase</fullName>
    </submittedName>
</protein>
<dbReference type="SUPFAM" id="SSF69572">
    <property type="entry name" value="Activating enzymes of the ubiquitin-like proteins"/>
    <property type="match status" value="1"/>
</dbReference>
<dbReference type="GO" id="GO:0061503">
    <property type="term" value="F:tRNA threonylcarbamoyladenosine dehydratase"/>
    <property type="evidence" value="ECO:0007669"/>
    <property type="project" value="TreeGrafter"/>
</dbReference>
<dbReference type="InterPro" id="IPR045886">
    <property type="entry name" value="ThiF/MoeB/HesA"/>
</dbReference>
<dbReference type="AlphaFoldDB" id="A0A4S2F6Y6"/>
<organism evidence="3 4">
    <name type="scientific">Muricaecibacterium torontonense</name>
    <dbReference type="NCBI Taxonomy" id="3032871"/>
    <lineage>
        <taxon>Bacteria</taxon>
        <taxon>Bacillati</taxon>
        <taxon>Actinomycetota</taxon>
        <taxon>Coriobacteriia</taxon>
        <taxon>Coriobacteriales</taxon>
        <taxon>Atopobiaceae</taxon>
        <taxon>Muricaecibacterium</taxon>
    </lineage>
</organism>
<dbReference type="InterPro" id="IPR035985">
    <property type="entry name" value="Ubiquitin-activating_enz"/>
</dbReference>
<dbReference type="EMBL" id="SRYE01000001">
    <property type="protein sequence ID" value="TGY63483.1"/>
    <property type="molecule type" value="Genomic_DNA"/>
</dbReference>